<gene>
    <name evidence="1" type="ORF">F1737_11225</name>
</gene>
<dbReference type="RefSeq" id="WP_317136671.1">
    <property type="nucleotide sequence ID" value="NZ_CP043875.1"/>
</dbReference>
<name>A0AA97FGW5_9EURY</name>
<dbReference type="EMBL" id="CP043875">
    <property type="protein sequence ID" value="WOF17211.1"/>
    <property type="molecule type" value="Genomic_DNA"/>
</dbReference>
<dbReference type="Proteomes" id="UP001301797">
    <property type="component" value="Chromosome"/>
</dbReference>
<organism evidence="1 2">
    <name type="scientific">Methanochimaera problematica</name>
    <dbReference type="NCBI Taxonomy" id="2609417"/>
    <lineage>
        <taxon>Archaea</taxon>
        <taxon>Methanobacteriati</taxon>
        <taxon>Methanobacteriota</taxon>
        <taxon>Stenosarchaea group</taxon>
        <taxon>Methanomicrobia</taxon>
        <taxon>Methanomicrobiales</taxon>
        <taxon>Methanomicrobiaceae</taxon>
        <taxon>Methanochimaera</taxon>
    </lineage>
</organism>
<dbReference type="GeneID" id="85230749"/>
<dbReference type="AlphaFoldDB" id="A0AA97FGW5"/>
<proteinExistence type="predicted"/>
<dbReference type="KEGG" id="mefw:F1737_11225"/>
<reference evidence="1 2" key="1">
    <citation type="submission" date="2019-09" db="EMBL/GenBank/DDBJ databases">
        <title>The complete genome of Methanoplanus sp. FWC-SCC4.</title>
        <authorList>
            <person name="Chen S.-C."/>
            <person name="Zhou Y.-Z."/>
            <person name="Lai M.-C."/>
        </authorList>
    </citation>
    <scope>NUCLEOTIDE SEQUENCE [LARGE SCALE GENOMIC DNA]</scope>
    <source>
        <strain evidence="1 2">FWC-SCC4</strain>
    </source>
</reference>
<keyword evidence="2" id="KW-1185">Reference proteome</keyword>
<sequence>MDHLKMIDAKKIRAVKSKREMTGEKRKYTEKYSDKKLQIPGVSFNVEDSNGVFSDIEELLIALLKNGEDELLVILSSTDGSKIAMPTTLPKKQRIAMMKVFTDYCREERIQISVE</sequence>
<evidence type="ECO:0000313" key="1">
    <source>
        <dbReference type="EMBL" id="WOF17211.1"/>
    </source>
</evidence>
<accession>A0AA97FGW5</accession>
<protein>
    <submittedName>
        <fullName evidence="1">Uncharacterized protein</fullName>
    </submittedName>
</protein>
<evidence type="ECO:0000313" key="2">
    <source>
        <dbReference type="Proteomes" id="UP001301797"/>
    </source>
</evidence>